<evidence type="ECO:0000256" key="4">
    <source>
        <dbReference type="ARBA" id="ARBA00023004"/>
    </source>
</evidence>
<evidence type="ECO:0000256" key="5">
    <source>
        <dbReference type="ARBA" id="ARBA00023014"/>
    </source>
</evidence>
<evidence type="ECO:0000256" key="2">
    <source>
        <dbReference type="ARBA" id="ARBA00022741"/>
    </source>
</evidence>
<keyword evidence="9" id="KW-1185">Reference proteome</keyword>
<proteinExistence type="inferred from homology"/>
<evidence type="ECO:0000256" key="3">
    <source>
        <dbReference type="ARBA" id="ARBA00022840"/>
    </source>
</evidence>
<keyword evidence="4 7" id="KW-0408">Iron</keyword>
<organism evidence="8 9">
    <name type="scientific">Suttonella indologenes</name>
    <dbReference type="NCBI Taxonomy" id="13276"/>
    <lineage>
        <taxon>Bacteria</taxon>
        <taxon>Pseudomonadati</taxon>
        <taxon>Pseudomonadota</taxon>
        <taxon>Gammaproteobacteria</taxon>
        <taxon>Cardiobacteriales</taxon>
        <taxon>Cardiobacteriaceae</taxon>
        <taxon>Suttonella</taxon>
    </lineage>
</organism>
<keyword evidence="5 7" id="KW-0411">Iron-sulfur</keyword>
<evidence type="ECO:0000313" key="9">
    <source>
        <dbReference type="Proteomes" id="UP000254575"/>
    </source>
</evidence>
<dbReference type="InterPro" id="IPR044304">
    <property type="entry name" value="NUBPL-like"/>
</dbReference>
<dbReference type="CDD" id="cd02037">
    <property type="entry name" value="Mrp_NBP35"/>
    <property type="match status" value="1"/>
</dbReference>
<dbReference type="PANTHER" id="PTHR42961">
    <property type="entry name" value="IRON-SULFUR PROTEIN NUBPL"/>
    <property type="match status" value="1"/>
</dbReference>
<dbReference type="GO" id="GO:0005524">
    <property type="term" value="F:ATP binding"/>
    <property type="evidence" value="ECO:0007669"/>
    <property type="project" value="UniProtKB-UniRule"/>
</dbReference>
<dbReference type="PROSITE" id="PS01215">
    <property type="entry name" value="MRP"/>
    <property type="match status" value="1"/>
</dbReference>
<dbReference type="GO" id="GO:0046872">
    <property type="term" value="F:metal ion binding"/>
    <property type="evidence" value="ECO:0007669"/>
    <property type="project" value="UniProtKB-KW"/>
</dbReference>
<comment type="subunit">
    <text evidence="7">Homodimer.</text>
</comment>
<accession>A0A380MZZ6</accession>
<keyword evidence="3 7" id="KW-0067">ATP-binding</keyword>
<dbReference type="OrthoDB" id="9809679at2"/>
<dbReference type="InterPro" id="IPR027417">
    <property type="entry name" value="P-loop_NTPase"/>
</dbReference>
<evidence type="ECO:0000256" key="6">
    <source>
        <dbReference type="ARBA" id="ARBA00024036"/>
    </source>
</evidence>
<evidence type="ECO:0000313" key="8">
    <source>
        <dbReference type="EMBL" id="SUO98130.1"/>
    </source>
</evidence>
<dbReference type="InterPro" id="IPR019591">
    <property type="entry name" value="Mrp/NBP35_ATP-bd"/>
</dbReference>
<gene>
    <name evidence="8" type="primary">ylxH</name>
    <name evidence="8" type="ORF">NCTC10717_01871</name>
</gene>
<evidence type="ECO:0000256" key="1">
    <source>
        <dbReference type="ARBA" id="ARBA00022723"/>
    </source>
</evidence>
<dbReference type="GO" id="GO:0051539">
    <property type="term" value="F:4 iron, 4 sulfur cluster binding"/>
    <property type="evidence" value="ECO:0007669"/>
    <property type="project" value="TreeGrafter"/>
</dbReference>
<keyword evidence="7" id="KW-0378">Hydrolase</keyword>
<dbReference type="SUPFAM" id="SSF52540">
    <property type="entry name" value="P-loop containing nucleoside triphosphate hydrolases"/>
    <property type="match status" value="1"/>
</dbReference>
<comment type="function">
    <text evidence="7">Binds and transfers iron-sulfur (Fe-S) clusters to target apoproteins. Can hydrolyze ATP.</text>
</comment>
<dbReference type="GO" id="GO:0140663">
    <property type="term" value="F:ATP-dependent FeS chaperone activity"/>
    <property type="evidence" value="ECO:0007669"/>
    <property type="project" value="InterPro"/>
</dbReference>
<dbReference type="GO" id="GO:0016887">
    <property type="term" value="F:ATP hydrolysis activity"/>
    <property type="evidence" value="ECO:0007669"/>
    <property type="project" value="UniProtKB-UniRule"/>
</dbReference>
<name>A0A380MZZ6_9GAMM</name>
<protein>
    <recommendedName>
        <fullName evidence="7">Iron-sulfur cluster carrier protein</fullName>
    </recommendedName>
</protein>
<dbReference type="GO" id="GO:0016226">
    <property type="term" value="P:iron-sulfur cluster assembly"/>
    <property type="evidence" value="ECO:0007669"/>
    <property type="project" value="InterPro"/>
</dbReference>
<feature type="binding site" evidence="7">
    <location>
        <begin position="95"/>
        <end position="102"/>
    </location>
    <ligand>
        <name>ATP</name>
        <dbReference type="ChEBI" id="CHEBI:30616"/>
    </ligand>
</feature>
<dbReference type="NCBIfam" id="NF008669">
    <property type="entry name" value="PRK11670.1"/>
    <property type="match status" value="1"/>
</dbReference>
<dbReference type="GO" id="GO:0005829">
    <property type="term" value="C:cytosol"/>
    <property type="evidence" value="ECO:0007669"/>
    <property type="project" value="TreeGrafter"/>
</dbReference>
<keyword evidence="2 7" id="KW-0547">Nucleotide-binding</keyword>
<reference evidence="8 9" key="1">
    <citation type="submission" date="2018-06" db="EMBL/GenBank/DDBJ databases">
        <authorList>
            <consortium name="Pathogen Informatics"/>
            <person name="Doyle S."/>
        </authorList>
    </citation>
    <scope>NUCLEOTIDE SEQUENCE [LARGE SCALE GENOMIC DNA]</scope>
    <source>
        <strain evidence="8 9">NCTC10717</strain>
    </source>
</reference>
<dbReference type="Pfam" id="PF10609">
    <property type="entry name" value="ParA"/>
    <property type="match status" value="1"/>
</dbReference>
<dbReference type="Proteomes" id="UP000254575">
    <property type="component" value="Unassembled WGS sequence"/>
</dbReference>
<dbReference type="FunFam" id="3.40.50.300:FF:000418">
    <property type="entry name" value="Iron-sulfur cluster carrier protein"/>
    <property type="match status" value="1"/>
</dbReference>
<dbReference type="Gene3D" id="3.40.50.300">
    <property type="entry name" value="P-loop containing nucleotide triphosphate hydrolases"/>
    <property type="match status" value="1"/>
</dbReference>
<dbReference type="EMBL" id="UHIA01000004">
    <property type="protein sequence ID" value="SUO98130.1"/>
    <property type="molecule type" value="Genomic_DNA"/>
</dbReference>
<evidence type="ECO:0000256" key="7">
    <source>
        <dbReference type="HAMAP-Rule" id="MF_02040"/>
    </source>
</evidence>
<sequence length="350" mass="37877">MTIEAIIHGFYDEDSGCTLFSGCKIKQEGEHIEIQCGFFLNADAERLKKALLEHLQAQGISVADITFLSKIAKHQVQAGLKPLPEVKNIIAVASGKGGVGKSTVSVNLAAALSLQGASVGILDADIYGPSQAVMLGGAQRPETKDGKSMEPIIRHGMQTLSIGDIVEENTAMIWRGPMVTQTLIQLLNECNWKSLDYLIIDLPPGTGDTQLTLSQSIPVTGAIIVTTPQDIALLDVKRAKAMFDKVRIPCLGLVENMSVFHCPNCGHESHIFGNQGGIALAEQYHLPVLAQLPLDMTTRECADQGTPIVLAEAQSAAAQHYRRMALRSAWELAQKSKEFSQVFPKIVIER</sequence>
<dbReference type="PANTHER" id="PTHR42961:SF2">
    <property type="entry name" value="IRON-SULFUR PROTEIN NUBPL"/>
    <property type="match status" value="1"/>
</dbReference>
<dbReference type="InterPro" id="IPR000808">
    <property type="entry name" value="Mrp-like_CS"/>
</dbReference>
<keyword evidence="1 7" id="KW-0479">Metal-binding</keyword>
<dbReference type="HAMAP" id="MF_02040">
    <property type="entry name" value="Mrp_NBP35"/>
    <property type="match status" value="1"/>
</dbReference>
<dbReference type="AlphaFoldDB" id="A0A380MZZ6"/>
<dbReference type="InterPro" id="IPR033756">
    <property type="entry name" value="YlxH/NBP35"/>
</dbReference>
<comment type="similarity">
    <text evidence="6 7">Belongs to the Mrp/NBP35 ATP-binding proteins family.</text>
</comment>
<dbReference type="RefSeq" id="WP_115218996.1">
    <property type="nucleotide sequence ID" value="NZ_UHIA01000004.1"/>
</dbReference>